<comment type="caution">
    <text evidence="1">The sequence shown here is derived from an EMBL/GenBank/DDBJ whole genome shotgun (WGS) entry which is preliminary data.</text>
</comment>
<sequence>IFVACHNPSGNIGTHPAEQLTDGEAVLSRFEVYVPAEFVELVRAQVIVVPLGAGNLVAEVATNFGKVCADEAYNVHTDTIAEAVLGSGLTANDIECVDIAAAFTGLAAQDLVGVEFTRHGENGLDTIDANVWLLGLRLQYV</sequence>
<name>X1M9R3_9ZZZZ</name>
<feature type="non-terminal residue" evidence="1">
    <location>
        <position position="1"/>
    </location>
</feature>
<evidence type="ECO:0000313" key="1">
    <source>
        <dbReference type="EMBL" id="GAI14846.1"/>
    </source>
</evidence>
<protein>
    <submittedName>
        <fullName evidence="1">Uncharacterized protein</fullName>
    </submittedName>
</protein>
<dbReference type="AlphaFoldDB" id="X1M9R3"/>
<accession>X1M9R3</accession>
<organism evidence="1">
    <name type="scientific">marine sediment metagenome</name>
    <dbReference type="NCBI Taxonomy" id="412755"/>
    <lineage>
        <taxon>unclassified sequences</taxon>
        <taxon>metagenomes</taxon>
        <taxon>ecological metagenomes</taxon>
    </lineage>
</organism>
<dbReference type="EMBL" id="BARV01009312">
    <property type="protein sequence ID" value="GAI14846.1"/>
    <property type="molecule type" value="Genomic_DNA"/>
</dbReference>
<gene>
    <name evidence="1" type="ORF">S06H3_18415</name>
</gene>
<reference evidence="1" key="1">
    <citation type="journal article" date="2014" name="Front. Microbiol.">
        <title>High frequency of phylogenetically diverse reductive dehalogenase-homologous genes in deep subseafloor sedimentary metagenomes.</title>
        <authorList>
            <person name="Kawai M."/>
            <person name="Futagami T."/>
            <person name="Toyoda A."/>
            <person name="Takaki Y."/>
            <person name="Nishi S."/>
            <person name="Hori S."/>
            <person name="Arai W."/>
            <person name="Tsubouchi T."/>
            <person name="Morono Y."/>
            <person name="Uchiyama I."/>
            <person name="Ito T."/>
            <person name="Fujiyama A."/>
            <person name="Inagaki F."/>
            <person name="Takami H."/>
        </authorList>
    </citation>
    <scope>NUCLEOTIDE SEQUENCE</scope>
    <source>
        <strain evidence="1">Expedition CK06-06</strain>
    </source>
</reference>
<proteinExistence type="predicted"/>